<dbReference type="InterPro" id="IPR010982">
    <property type="entry name" value="Lambda_DNA-bd_dom_sf"/>
</dbReference>
<proteinExistence type="predicted"/>
<dbReference type="SUPFAM" id="SSF47413">
    <property type="entry name" value="lambda repressor-like DNA-binding domains"/>
    <property type="match status" value="1"/>
</dbReference>
<dbReference type="EMBL" id="CP000926">
    <property type="protein sequence ID" value="ABY99334.1"/>
    <property type="molecule type" value="Genomic_DNA"/>
</dbReference>
<protein>
    <submittedName>
        <fullName evidence="2">Transcriptional regulator, XRE family</fullName>
    </submittedName>
</protein>
<gene>
    <name evidence="2" type="ordered locus">PputGB1_3443</name>
</gene>
<dbReference type="AlphaFoldDB" id="B0KKN0"/>
<name>B0KKN0_PSEPG</name>
<dbReference type="InterPro" id="IPR015927">
    <property type="entry name" value="Peptidase_S24_S26A/B/C"/>
</dbReference>
<feature type="domain" description="HTH cro/C1-type" evidence="1">
    <location>
        <begin position="17"/>
        <end position="64"/>
    </location>
</feature>
<sequence>MSTLQERLRQVMAGPPKITQASLARACGITAPSVNDWLSGKTKTIEGQNLLLAAEHLGVTPKWLATGRGAMKKSPSGEVESSNVEAALQPTRSFSYPEISWVQAGIAREAVEMGNIALCPQHTSDVWAGEDAFWLRVIGDSMTLSSGSPSFPEGFLILIAPDIEPRPGQFVVARMTSTNEATFKQLVRDAGELYLKPLNSAYPTRAVDDAWEIVGTVVDGKMPKSVFL</sequence>
<dbReference type="SUPFAM" id="SSF51306">
    <property type="entry name" value="LexA/Signal peptidase"/>
    <property type="match status" value="1"/>
</dbReference>
<dbReference type="RefSeq" id="WP_012273062.1">
    <property type="nucleotide sequence ID" value="NC_010322.1"/>
</dbReference>
<dbReference type="GO" id="GO:0003677">
    <property type="term" value="F:DNA binding"/>
    <property type="evidence" value="ECO:0007669"/>
    <property type="project" value="InterPro"/>
</dbReference>
<dbReference type="PANTHER" id="PTHR33516">
    <property type="entry name" value="LEXA REPRESSOR"/>
    <property type="match status" value="1"/>
</dbReference>
<accession>B0KKN0</accession>
<dbReference type="InterPro" id="IPR001387">
    <property type="entry name" value="Cro/C1-type_HTH"/>
</dbReference>
<evidence type="ECO:0000313" key="2">
    <source>
        <dbReference type="EMBL" id="ABY99334.1"/>
    </source>
</evidence>
<dbReference type="InterPro" id="IPR036286">
    <property type="entry name" value="LexA/Signal_pep-like_sf"/>
</dbReference>
<dbReference type="InterPro" id="IPR050077">
    <property type="entry name" value="LexA_repressor"/>
</dbReference>
<dbReference type="MEROPS" id="S24.002"/>
<dbReference type="Pfam" id="PF00717">
    <property type="entry name" value="Peptidase_S24"/>
    <property type="match status" value="1"/>
</dbReference>
<dbReference type="Gene3D" id="2.10.109.10">
    <property type="entry name" value="Umud Fragment, subunit A"/>
    <property type="match status" value="1"/>
</dbReference>
<dbReference type="KEGG" id="ppg:PputGB1_3443"/>
<dbReference type="SMART" id="SM00530">
    <property type="entry name" value="HTH_XRE"/>
    <property type="match status" value="1"/>
</dbReference>
<dbReference type="InterPro" id="IPR039418">
    <property type="entry name" value="LexA-like"/>
</dbReference>
<evidence type="ECO:0000313" key="3">
    <source>
        <dbReference type="Proteomes" id="UP000002157"/>
    </source>
</evidence>
<dbReference type="PANTHER" id="PTHR33516:SF2">
    <property type="entry name" value="LEXA REPRESSOR-RELATED"/>
    <property type="match status" value="1"/>
</dbReference>
<dbReference type="CDD" id="cd00093">
    <property type="entry name" value="HTH_XRE"/>
    <property type="match status" value="1"/>
</dbReference>
<dbReference type="Gene3D" id="1.10.260.40">
    <property type="entry name" value="lambda repressor-like DNA-binding domains"/>
    <property type="match status" value="1"/>
</dbReference>
<dbReference type="HOGENOM" id="CLU_066192_1_3_6"/>
<dbReference type="Proteomes" id="UP000002157">
    <property type="component" value="Chromosome"/>
</dbReference>
<reference evidence="2 3" key="1">
    <citation type="submission" date="2008-01" db="EMBL/GenBank/DDBJ databases">
        <title>Complete sequence of Pseudomonas putida GB-1.</title>
        <authorList>
            <consortium name="US DOE Joint Genome Institute"/>
            <person name="Copeland A."/>
            <person name="Lucas S."/>
            <person name="Lapidus A."/>
            <person name="Barry K."/>
            <person name="Glavina del Rio T."/>
            <person name="Dalin E."/>
            <person name="Tice H."/>
            <person name="Pitluck S."/>
            <person name="Bruce D."/>
            <person name="Goodwin L."/>
            <person name="Chertkov O."/>
            <person name="Brettin T."/>
            <person name="Detter J.C."/>
            <person name="Han C."/>
            <person name="Kuske C.R."/>
            <person name="Schmutz J."/>
            <person name="Larimer F."/>
            <person name="Land M."/>
            <person name="Hauser L."/>
            <person name="Kyrpides N."/>
            <person name="Kim E."/>
            <person name="McCarthy J.K."/>
            <person name="Richardson P."/>
        </authorList>
    </citation>
    <scope>NUCLEOTIDE SEQUENCE [LARGE SCALE GENOMIC DNA]</scope>
    <source>
        <strain evidence="2 3">GB-1</strain>
    </source>
</reference>
<organism evidence="2 3">
    <name type="scientific">Pseudomonas putida (strain GB-1)</name>
    <dbReference type="NCBI Taxonomy" id="76869"/>
    <lineage>
        <taxon>Bacteria</taxon>
        <taxon>Pseudomonadati</taxon>
        <taxon>Pseudomonadota</taxon>
        <taxon>Gammaproteobacteria</taxon>
        <taxon>Pseudomonadales</taxon>
        <taxon>Pseudomonadaceae</taxon>
        <taxon>Pseudomonas</taxon>
    </lineage>
</organism>
<dbReference type="CDD" id="cd06529">
    <property type="entry name" value="S24_LexA-like"/>
    <property type="match status" value="1"/>
</dbReference>
<dbReference type="PROSITE" id="PS50943">
    <property type="entry name" value="HTH_CROC1"/>
    <property type="match status" value="1"/>
</dbReference>
<dbReference type="Pfam" id="PF01381">
    <property type="entry name" value="HTH_3"/>
    <property type="match status" value="1"/>
</dbReference>
<dbReference type="eggNOG" id="COG1974">
    <property type="taxonomic scope" value="Bacteria"/>
</dbReference>
<evidence type="ECO:0000259" key="1">
    <source>
        <dbReference type="PROSITE" id="PS50943"/>
    </source>
</evidence>